<keyword evidence="2" id="KW-1185">Reference proteome</keyword>
<protein>
    <submittedName>
        <fullName evidence="1">Uncharacterized protein</fullName>
    </submittedName>
</protein>
<dbReference type="AlphaFoldDB" id="A0AAD4S2Z3"/>
<sequence>MPKEYGRDSSSIYTPLHLRYNKVLTGESICWRRISSGFWVVSKQLIPPCSRFNTSEPVNDPPFIHVPETIIISGNISTHSSRNFDEKRGKFEILVGDPNVLCFHGLIDFGVMKQQQKNMIEEIYANFEASQAAICGRALPERH</sequence>
<reference evidence="1" key="1">
    <citation type="submission" date="2022-04" db="EMBL/GenBank/DDBJ databases">
        <title>A functionally conserved STORR gene fusion in Papaver species that diverged 16.8 million years ago.</title>
        <authorList>
            <person name="Catania T."/>
        </authorList>
    </citation>
    <scope>NUCLEOTIDE SEQUENCE</scope>
    <source>
        <strain evidence="1">S-188037</strain>
    </source>
</reference>
<comment type="caution">
    <text evidence="1">The sequence shown here is derived from an EMBL/GenBank/DDBJ whole genome shotgun (WGS) entry which is preliminary data.</text>
</comment>
<proteinExistence type="predicted"/>
<evidence type="ECO:0000313" key="1">
    <source>
        <dbReference type="EMBL" id="KAI3857141.1"/>
    </source>
</evidence>
<evidence type="ECO:0000313" key="2">
    <source>
        <dbReference type="Proteomes" id="UP001202328"/>
    </source>
</evidence>
<gene>
    <name evidence="1" type="ORF">MKW98_010555</name>
</gene>
<accession>A0AAD4S2Z3</accession>
<dbReference type="EMBL" id="JAJJMB010014886">
    <property type="protein sequence ID" value="KAI3857141.1"/>
    <property type="molecule type" value="Genomic_DNA"/>
</dbReference>
<dbReference type="Proteomes" id="UP001202328">
    <property type="component" value="Unassembled WGS sequence"/>
</dbReference>
<name>A0AAD4S2Z3_9MAGN</name>
<organism evidence="1 2">
    <name type="scientific">Papaver atlanticum</name>
    <dbReference type="NCBI Taxonomy" id="357466"/>
    <lineage>
        <taxon>Eukaryota</taxon>
        <taxon>Viridiplantae</taxon>
        <taxon>Streptophyta</taxon>
        <taxon>Embryophyta</taxon>
        <taxon>Tracheophyta</taxon>
        <taxon>Spermatophyta</taxon>
        <taxon>Magnoliopsida</taxon>
        <taxon>Ranunculales</taxon>
        <taxon>Papaveraceae</taxon>
        <taxon>Papaveroideae</taxon>
        <taxon>Papaver</taxon>
    </lineage>
</organism>